<dbReference type="EMBL" id="JACCCO010000001">
    <property type="protein sequence ID" value="NYF40696.1"/>
    <property type="molecule type" value="Genomic_DNA"/>
</dbReference>
<proteinExistence type="predicted"/>
<organism evidence="3 4">
    <name type="scientific">Streptosporangium sandarakinum</name>
    <dbReference type="NCBI Taxonomy" id="1260955"/>
    <lineage>
        <taxon>Bacteria</taxon>
        <taxon>Bacillati</taxon>
        <taxon>Actinomycetota</taxon>
        <taxon>Actinomycetes</taxon>
        <taxon>Streptosporangiales</taxon>
        <taxon>Streptosporangiaceae</taxon>
        <taxon>Streptosporangium</taxon>
    </lineage>
</organism>
<keyword evidence="2" id="KW-1133">Transmembrane helix</keyword>
<name>A0A852UYE9_9ACTN</name>
<evidence type="ECO:0000256" key="2">
    <source>
        <dbReference type="SAM" id="Phobius"/>
    </source>
</evidence>
<keyword evidence="2" id="KW-0472">Membrane</keyword>
<keyword evidence="2" id="KW-0812">Transmembrane</keyword>
<feature type="transmembrane region" description="Helical" evidence="2">
    <location>
        <begin position="6"/>
        <end position="27"/>
    </location>
</feature>
<evidence type="ECO:0000256" key="1">
    <source>
        <dbReference type="SAM" id="MobiDB-lite"/>
    </source>
</evidence>
<accession>A0A852UYE9</accession>
<dbReference type="AlphaFoldDB" id="A0A852UYE9"/>
<feature type="region of interest" description="Disordered" evidence="1">
    <location>
        <begin position="167"/>
        <end position="196"/>
    </location>
</feature>
<dbReference type="RefSeq" id="WP_179820752.1">
    <property type="nucleotide sequence ID" value="NZ_CP192034.1"/>
</dbReference>
<evidence type="ECO:0000313" key="4">
    <source>
        <dbReference type="Proteomes" id="UP000576393"/>
    </source>
</evidence>
<comment type="caution">
    <text evidence="3">The sequence shown here is derived from an EMBL/GenBank/DDBJ whole genome shotgun (WGS) entry which is preliminary data.</text>
</comment>
<feature type="compositionally biased region" description="Basic and acidic residues" evidence="1">
    <location>
        <begin position="37"/>
        <end position="48"/>
    </location>
</feature>
<reference evidence="3 4" key="1">
    <citation type="submission" date="2020-07" db="EMBL/GenBank/DDBJ databases">
        <title>Sequencing the genomes of 1000 actinobacteria strains.</title>
        <authorList>
            <person name="Klenk H.-P."/>
        </authorList>
    </citation>
    <scope>NUCLEOTIDE SEQUENCE [LARGE SCALE GENOMIC DNA]</scope>
    <source>
        <strain evidence="3 4">DSM 45763</strain>
    </source>
</reference>
<feature type="region of interest" description="Disordered" evidence="1">
    <location>
        <begin position="29"/>
        <end position="48"/>
    </location>
</feature>
<gene>
    <name evidence="3" type="ORF">HDA43_002855</name>
</gene>
<keyword evidence="4" id="KW-1185">Reference proteome</keyword>
<protein>
    <submittedName>
        <fullName evidence="3">Uncharacterized protein</fullName>
    </submittedName>
</protein>
<feature type="compositionally biased region" description="Basic and acidic residues" evidence="1">
    <location>
        <begin position="183"/>
        <end position="196"/>
    </location>
</feature>
<sequence length="196" mass="20820">MPDPSVVTTVISTVGTLLGALGGVALTQGTTARRERRQAERDRRDRRRDELRQACANLSESAAQLRMTIEIAAQRHWRDMDVRLGAVQEHATATGLHAAQVSLTAPEEVASAALALAESAGRSAAAAVKSIDLAFQDGVCLGGQMRSAPDLRDLDARLAAFQLAARREVTGGPEAGSTPDPGTGRRRDGEVTRRTE</sequence>
<evidence type="ECO:0000313" key="3">
    <source>
        <dbReference type="EMBL" id="NYF40696.1"/>
    </source>
</evidence>
<dbReference type="Proteomes" id="UP000576393">
    <property type="component" value="Unassembled WGS sequence"/>
</dbReference>